<dbReference type="AlphaFoldDB" id="A0A0L8HC56"/>
<accession>A0A0L8HC56</accession>
<organism evidence="2">
    <name type="scientific">Octopus bimaculoides</name>
    <name type="common">California two-spotted octopus</name>
    <dbReference type="NCBI Taxonomy" id="37653"/>
    <lineage>
        <taxon>Eukaryota</taxon>
        <taxon>Metazoa</taxon>
        <taxon>Spiralia</taxon>
        <taxon>Lophotrochozoa</taxon>
        <taxon>Mollusca</taxon>
        <taxon>Cephalopoda</taxon>
        <taxon>Coleoidea</taxon>
        <taxon>Octopodiformes</taxon>
        <taxon>Octopoda</taxon>
        <taxon>Incirrata</taxon>
        <taxon>Octopodidae</taxon>
        <taxon>Octopus</taxon>
    </lineage>
</organism>
<feature type="region of interest" description="Disordered" evidence="1">
    <location>
        <begin position="128"/>
        <end position="174"/>
    </location>
</feature>
<evidence type="ECO:0000256" key="1">
    <source>
        <dbReference type="SAM" id="MobiDB-lite"/>
    </source>
</evidence>
<protein>
    <submittedName>
        <fullName evidence="2">Uncharacterized protein</fullName>
    </submittedName>
</protein>
<gene>
    <name evidence="2" type="ORF">OCBIM_22017808mg</name>
</gene>
<dbReference type="EMBL" id="KQ418549">
    <property type="protein sequence ID" value="KOF86903.1"/>
    <property type="molecule type" value="Genomic_DNA"/>
</dbReference>
<feature type="non-terminal residue" evidence="2">
    <location>
        <position position="1"/>
    </location>
</feature>
<sequence>TVTTSTIQTNSNTRHRLYNDTSAATSTINHSNVSADADTNATSVSNISTTRKASSQLQTAPPPIMTTIATAATPTARLTALAILKPPSPASSIANTKNKTNNKYINATSINTFTANVSKANADINATYSSSNSSSSSSSSTTLTLPIPTSILPSSPITTTSATPASAAADSAEK</sequence>
<evidence type="ECO:0000313" key="2">
    <source>
        <dbReference type="EMBL" id="KOF86903.1"/>
    </source>
</evidence>
<name>A0A0L8HC56_OCTBM</name>
<reference evidence="2" key="1">
    <citation type="submission" date="2015-07" db="EMBL/GenBank/DDBJ databases">
        <title>MeaNS - Measles Nucleotide Surveillance Program.</title>
        <authorList>
            <person name="Tran T."/>
            <person name="Druce J."/>
        </authorList>
    </citation>
    <scope>NUCLEOTIDE SEQUENCE</scope>
    <source>
        <strain evidence="2">UCB-OBI-ISO-001</strain>
        <tissue evidence="2">Gonad</tissue>
    </source>
</reference>
<proteinExistence type="predicted"/>